<evidence type="ECO:0000313" key="9">
    <source>
        <dbReference type="EMBL" id="AGK99739.1"/>
    </source>
</evidence>
<protein>
    <recommendedName>
        <fullName evidence="5">Large ribosomal subunit protein bL25</fullName>
    </recommendedName>
    <alternativeName>
        <fullName evidence="5">General stress protein CTC</fullName>
    </alternativeName>
</protein>
<gene>
    <name evidence="5" type="primary">rplY</name>
    <name evidence="5" type="synonym">ctc</name>
    <name evidence="9" type="ORF">Desgi_0125</name>
</gene>
<dbReference type="eggNOG" id="COG1825">
    <property type="taxonomic scope" value="Bacteria"/>
</dbReference>
<dbReference type="AlphaFoldDB" id="R4KGU1"/>
<dbReference type="Gene3D" id="2.40.240.10">
    <property type="entry name" value="Ribosomal Protein L25, Chain P"/>
    <property type="match status" value="1"/>
</dbReference>
<comment type="similarity">
    <text evidence="5">Belongs to the bacterial ribosomal protein bL25 family. CTC subfamily.</text>
</comment>
<evidence type="ECO:0000256" key="4">
    <source>
        <dbReference type="ARBA" id="ARBA00023274"/>
    </source>
</evidence>
<dbReference type="InterPro" id="IPR001021">
    <property type="entry name" value="Ribosomal_bL25_long"/>
</dbReference>
<dbReference type="NCBIfam" id="TIGR00731">
    <property type="entry name" value="bL25_bact_ctc"/>
    <property type="match status" value="1"/>
</dbReference>
<evidence type="ECO:0000259" key="8">
    <source>
        <dbReference type="Pfam" id="PF14693"/>
    </source>
</evidence>
<dbReference type="GO" id="GO:0008097">
    <property type="term" value="F:5S rRNA binding"/>
    <property type="evidence" value="ECO:0007669"/>
    <property type="project" value="InterPro"/>
</dbReference>
<dbReference type="GO" id="GO:0022625">
    <property type="term" value="C:cytosolic large ribosomal subunit"/>
    <property type="evidence" value="ECO:0007669"/>
    <property type="project" value="TreeGrafter"/>
</dbReference>
<evidence type="ECO:0000256" key="5">
    <source>
        <dbReference type="HAMAP-Rule" id="MF_01334"/>
    </source>
</evidence>
<dbReference type="HOGENOM" id="CLU_075939_2_0_9"/>
<name>R4KGU1_9FIRM</name>
<dbReference type="Pfam" id="PF01386">
    <property type="entry name" value="Ribosomal_L25p"/>
    <property type="match status" value="1"/>
</dbReference>
<dbReference type="InterPro" id="IPR020057">
    <property type="entry name" value="Ribosomal_bL25_b-dom"/>
</dbReference>
<dbReference type="HAMAP" id="MF_01334">
    <property type="entry name" value="Ribosomal_bL25_CTC"/>
    <property type="match status" value="1"/>
</dbReference>
<dbReference type="RefSeq" id="WP_006523198.1">
    <property type="nucleotide sequence ID" value="NC_021184.1"/>
</dbReference>
<dbReference type="OrthoDB" id="9790002at2"/>
<evidence type="ECO:0000256" key="2">
    <source>
        <dbReference type="ARBA" id="ARBA00022884"/>
    </source>
</evidence>
<dbReference type="Pfam" id="PF14693">
    <property type="entry name" value="Ribosomal_TL5_C"/>
    <property type="match status" value="1"/>
</dbReference>
<dbReference type="InterPro" id="IPR020930">
    <property type="entry name" value="Ribosomal_uL5_bac-type"/>
</dbReference>
<keyword evidence="1 5" id="KW-0699">rRNA-binding</keyword>
<comment type="subunit">
    <text evidence="5">Part of the 50S ribosomal subunit; part of the 5S rRNA/L5/L18/L25 subcomplex. Contacts the 5S rRNA. Binds to the 5S rRNA independently of L5 and L18.</text>
</comment>
<evidence type="ECO:0000256" key="1">
    <source>
        <dbReference type="ARBA" id="ARBA00022730"/>
    </source>
</evidence>
<evidence type="ECO:0000313" key="10">
    <source>
        <dbReference type="Proteomes" id="UP000013520"/>
    </source>
</evidence>
<dbReference type="GO" id="GO:0003735">
    <property type="term" value="F:structural constituent of ribosome"/>
    <property type="evidence" value="ECO:0007669"/>
    <property type="project" value="InterPro"/>
</dbReference>
<keyword evidence="2 5" id="KW-0694">RNA-binding</keyword>
<evidence type="ECO:0000259" key="7">
    <source>
        <dbReference type="Pfam" id="PF01386"/>
    </source>
</evidence>
<keyword evidence="4 5" id="KW-0687">Ribonucleoprotein</keyword>
<dbReference type="InterPro" id="IPR029751">
    <property type="entry name" value="Ribosomal_L25_dom"/>
</dbReference>
<dbReference type="PANTHER" id="PTHR33284">
    <property type="entry name" value="RIBOSOMAL PROTEIN L25/GLN-TRNA SYNTHETASE, ANTI-CODON-BINDING DOMAIN-CONTAINING PROTEIN"/>
    <property type="match status" value="1"/>
</dbReference>
<dbReference type="KEGG" id="dgi:Desgi_0125"/>
<dbReference type="InterPro" id="IPR020056">
    <property type="entry name" value="Rbsml_bL25/Gln-tRNA_synth_N"/>
</dbReference>
<organism evidence="9 10">
    <name type="scientific">Desulfoscipio gibsoniae DSM 7213</name>
    <dbReference type="NCBI Taxonomy" id="767817"/>
    <lineage>
        <taxon>Bacteria</taxon>
        <taxon>Bacillati</taxon>
        <taxon>Bacillota</taxon>
        <taxon>Clostridia</taxon>
        <taxon>Eubacteriales</taxon>
        <taxon>Desulfallaceae</taxon>
        <taxon>Desulfoscipio</taxon>
    </lineage>
</organism>
<sequence>MANFNLQVDYRYQRGKSYRKRLARRDMIPGVVYGKAVGSIPVEMELKPLKKILSEGANSLIDLTIKGSGGEEERHYKVLIKDMQYGAIKHNLLSVDLHQISLDNVIQAVVPINFTGAVNDGIVQYTLRELQISCLPADIPREVVVNVDGLSVGDTIAVRDIAVPDNVELLDDPATTVVTVVAQRTEETTDVEGEPGDGEMGADGDETQA</sequence>
<dbReference type="CDD" id="cd00495">
    <property type="entry name" value="Ribosomal_L25_TL5_CTC"/>
    <property type="match status" value="1"/>
</dbReference>
<keyword evidence="10" id="KW-1185">Reference proteome</keyword>
<accession>R4KGU1</accession>
<feature type="compositionally biased region" description="Acidic residues" evidence="6">
    <location>
        <begin position="188"/>
        <end position="209"/>
    </location>
</feature>
<feature type="domain" description="Large ribosomal subunit protein bL25 beta" evidence="8">
    <location>
        <begin position="106"/>
        <end position="184"/>
    </location>
</feature>
<dbReference type="Gene3D" id="2.170.120.20">
    <property type="entry name" value="Ribosomal protein L25, beta domain"/>
    <property type="match status" value="1"/>
</dbReference>
<feature type="region of interest" description="Disordered" evidence="6">
    <location>
        <begin position="185"/>
        <end position="209"/>
    </location>
</feature>
<keyword evidence="3 5" id="KW-0689">Ribosomal protein</keyword>
<dbReference type="SUPFAM" id="SSF50715">
    <property type="entry name" value="Ribosomal protein L25-like"/>
    <property type="match status" value="1"/>
</dbReference>
<dbReference type="STRING" id="767817.Desgi_0125"/>
<comment type="function">
    <text evidence="5">This is one of the proteins that binds to the 5S RNA in the ribosome where it forms part of the central protuberance.</text>
</comment>
<dbReference type="Proteomes" id="UP000013520">
    <property type="component" value="Chromosome"/>
</dbReference>
<feature type="domain" description="Large ribosomal subunit protein bL25 L25" evidence="7">
    <location>
        <begin position="6"/>
        <end position="97"/>
    </location>
</feature>
<dbReference type="InterPro" id="IPR011035">
    <property type="entry name" value="Ribosomal_bL25/Gln-tRNA_synth"/>
</dbReference>
<dbReference type="InterPro" id="IPR037121">
    <property type="entry name" value="Ribosomal_bL25_C"/>
</dbReference>
<reference evidence="9 10" key="1">
    <citation type="submission" date="2012-01" db="EMBL/GenBank/DDBJ databases">
        <title>Complete sequence of Desulfotomaculum gibsoniae DSM 7213.</title>
        <authorList>
            <consortium name="US DOE Joint Genome Institute"/>
            <person name="Lucas S."/>
            <person name="Han J."/>
            <person name="Lapidus A."/>
            <person name="Cheng J.-F."/>
            <person name="Goodwin L."/>
            <person name="Pitluck S."/>
            <person name="Peters L."/>
            <person name="Ovchinnikova G."/>
            <person name="Teshima H."/>
            <person name="Detter J.C."/>
            <person name="Han C."/>
            <person name="Tapia R."/>
            <person name="Land M."/>
            <person name="Hauser L."/>
            <person name="Kyrpides N."/>
            <person name="Ivanova N."/>
            <person name="Pagani I."/>
            <person name="Parshina S."/>
            <person name="Plugge C."/>
            <person name="Muyzer G."/>
            <person name="Kuever J."/>
            <person name="Ivanova A."/>
            <person name="Nazina T."/>
            <person name="Klenk H.-P."/>
            <person name="Brambilla E."/>
            <person name="Spring S."/>
            <person name="Stams A.F."/>
            <person name="Woyke T."/>
        </authorList>
    </citation>
    <scope>NUCLEOTIDE SEQUENCE [LARGE SCALE GENOMIC DNA]</scope>
    <source>
        <strain evidence="9 10">DSM 7213</strain>
    </source>
</reference>
<dbReference type="GO" id="GO:0006412">
    <property type="term" value="P:translation"/>
    <property type="evidence" value="ECO:0007669"/>
    <property type="project" value="UniProtKB-UniRule"/>
</dbReference>
<evidence type="ECO:0000256" key="3">
    <source>
        <dbReference type="ARBA" id="ARBA00022980"/>
    </source>
</evidence>
<dbReference type="EMBL" id="CP003273">
    <property type="protein sequence ID" value="AGK99739.1"/>
    <property type="molecule type" value="Genomic_DNA"/>
</dbReference>
<evidence type="ECO:0000256" key="6">
    <source>
        <dbReference type="SAM" id="MobiDB-lite"/>
    </source>
</evidence>
<dbReference type="PANTHER" id="PTHR33284:SF1">
    <property type="entry name" value="RIBOSOMAL PROTEIN L25_GLN-TRNA SYNTHETASE, ANTI-CODON-BINDING DOMAIN-CONTAINING PROTEIN"/>
    <property type="match status" value="1"/>
</dbReference>
<proteinExistence type="inferred from homology"/>